<organism evidence="2 3">
    <name type="scientific">Pediococcus claussenii (strain ATCC BAA-344 / DSM 14800 / JCM 18046 / KCTC 3811 / LMG 21948 / P06)</name>
    <dbReference type="NCBI Taxonomy" id="701521"/>
    <lineage>
        <taxon>Bacteria</taxon>
        <taxon>Bacillati</taxon>
        <taxon>Bacillota</taxon>
        <taxon>Bacilli</taxon>
        <taxon>Lactobacillales</taxon>
        <taxon>Lactobacillaceae</taxon>
        <taxon>Pediococcus</taxon>
    </lineage>
</organism>
<dbReference type="AlphaFoldDB" id="G8PCC9"/>
<accession>G8PCC9</accession>
<feature type="transmembrane region" description="Helical" evidence="1">
    <location>
        <begin position="377"/>
        <end position="395"/>
    </location>
</feature>
<feature type="transmembrane region" description="Helical" evidence="1">
    <location>
        <begin position="107"/>
        <end position="127"/>
    </location>
</feature>
<dbReference type="SUPFAM" id="SSF103491">
    <property type="entry name" value="Preprotein translocase SecY subunit"/>
    <property type="match status" value="1"/>
</dbReference>
<feature type="transmembrane region" description="Helical" evidence="1">
    <location>
        <begin position="203"/>
        <end position="222"/>
    </location>
</feature>
<feature type="transmembrane region" description="Helical" evidence="1">
    <location>
        <begin position="243"/>
        <end position="271"/>
    </location>
</feature>
<evidence type="ECO:0000313" key="3">
    <source>
        <dbReference type="Proteomes" id="UP000005444"/>
    </source>
</evidence>
<keyword evidence="1" id="KW-0812">Transmembrane</keyword>
<feature type="transmembrane region" description="Helical" evidence="1">
    <location>
        <begin position="139"/>
        <end position="159"/>
    </location>
</feature>
<reference evidence="2 3" key="1">
    <citation type="journal article" date="2012" name="J. Bacteriol.">
        <title>Complete Genome Sequence of the Beer Spoilage Organism Pediococcus claussenii ATCC BAA-344T.</title>
        <authorList>
            <person name="Pittet V."/>
            <person name="Abegunde T."/>
            <person name="Marfleet T."/>
            <person name="Haakensen M."/>
            <person name="Morrow K."/>
            <person name="Jayaprakash T."/>
            <person name="Schroeder K."/>
            <person name="Trost B."/>
            <person name="Byrns S."/>
            <person name="Bergsveinson J."/>
            <person name="Kusalik A."/>
            <person name="Ziola B."/>
        </authorList>
    </citation>
    <scope>NUCLEOTIDE SEQUENCE [LARGE SCALE GENOMIC DNA]</scope>
    <source>
        <strain evidence="2 3">ATCC BAA-344</strain>
    </source>
</reference>
<dbReference type="Gene3D" id="1.10.3370.10">
    <property type="entry name" value="SecY subunit domain"/>
    <property type="match status" value="1"/>
</dbReference>
<evidence type="ECO:0000313" key="2">
    <source>
        <dbReference type="EMBL" id="AEV94914.1"/>
    </source>
</evidence>
<feature type="transmembrane region" description="Helical" evidence="1">
    <location>
        <begin position="346"/>
        <end position="371"/>
    </location>
</feature>
<dbReference type="HOGENOM" id="CLU_030313_4_0_9"/>
<keyword evidence="1" id="KW-1133">Transmembrane helix</keyword>
<dbReference type="InterPro" id="IPR002208">
    <property type="entry name" value="SecY/SEC61-alpha"/>
</dbReference>
<keyword evidence="1" id="KW-0472">Membrane</keyword>
<feature type="transmembrane region" description="Helical" evidence="1">
    <location>
        <begin position="12"/>
        <end position="35"/>
    </location>
</feature>
<dbReference type="STRING" id="701521.PECL_618"/>
<dbReference type="eggNOG" id="COG0201">
    <property type="taxonomic scope" value="Bacteria"/>
</dbReference>
<gene>
    <name evidence="2" type="primary">secY</name>
    <name evidence="2" type="ordered locus">PECL_618</name>
</gene>
<dbReference type="RefSeq" id="WP_014215111.1">
    <property type="nucleotide sequence ID" value="NC_016605.1"/>
</dbReference>
<dbReference type="KEGG" id="pce:PECL_618"/>
<proteinExistence type="predicted"/>
<dbReference type="PATRIC" id="fig|701521.8.peg.590"/>
<feature type="transmembrane region" description="Helical" evidence="1">
    <location>
        <begin position="66"/>
        <end position="87"/>
    </location>
</feature>
<keyword evidence="3" id="KW-1185">Reference proteome</keyword>
<protein>
    <submittedName>
        <fullName evidence="2">Preprotein translocase subunit secY</fullName>
    </submittedName>
</protein>
<dbReference type="Proteomes" id="UP000005444">
    <property type="component" value="Chromosome"/>
</dbReference>
<name>G8PCC9_PEDCP</name>
<dbReference type="GO" id="GO:0016020">
    <property type="term" value="C:membrane"/>
    <property type="evidence" value="ECO:0007669"/>
    <property type="project" value="InterPro"/>
</dbReference>
<evidence type="ECO:0000256" key="1">
    <source>
        <dbReference type="SAM" id="Phobius"/>
    </source>
</evidence>
<dbReference type="PRINTS" id="PR00303">
    <property type="entry name" value="SECYTRNLCASE"/>
</dbReference>
<dbReference type="InterPro" id="IPR023201">
    <property type="entry name" value="SecY_dom_sf"/>
</dbReference>
<feature type="transmembrane region" description="Helical" evidence="1">
    <location>
        <begin position="291"/>
        <end position="313"/>
    </location>
</feature>
<dbReference type="GO" id="GO:0015031">
    <property type="term" value="P:protein transport"/>
    <property type="evidence" value="ECO:0007669"/>
    <property type="project" value="InterPro"/>
</dbReference>
<dbReference type="EMBL" id="CP003137">
    <property type="protein sequence ID" value="AEV94914.1"/>
    <property type="molecule type" value="Genomic_DNA"/>
</dbReference>
<sequence>MLNRLRNNDLFIRILFTMMMIALMELGRHIAIPFLDPQGMKDVLKENQLLQNLSTTTGGQVNYPSLFSIGLAPYMTGMIMFQAIKLLDIDSIKKMSEYQSGMTQRGITFVLACLQSFQLVYLVRQHITKSSYQIFGFDANAVSALVILVTGSMLVAWMADMTVDRGMGGAGILIFPGIFEAMPRSLINGQGLGTGFLELTPTILIVFAISVVVVLFSTLFLNKSELRIPLQRPMIENDFSESYVPIKVLAAGGMPFMFSSALFMIPGYIATLGTNQSYAEFVSNYLNFNNPIGIAIYCGIIVLLGYAFSLMNFRPEDTAKTLKESGDYFFGVVPGKQTQSYLTKRLMVLSTFANIFFVVVIGAPLVIGMYIDGIANFSFVFSNILILVTILDNILDQAKVLYLRTQYNLMEL</sequence>
<dbReference type="PIRSF" id="PIRSF004557">
    <property type="entry name" value="SecY"/>
    <property type="match status" value="1"/>
</dbReference>
<dbReference type="Pfam" id="PF00344">
    <property type="entry name" value="SecY"/>
    <property type="match status" value="1"/>
</dbReference>